<dbReference type="InterPro" id="IPR028309">
    <property type="entry name" value="RB_fam"/>
</dbReference>
<dbReference type="SMART" id="SM01368">
    <property type="entry name" value="RB_A"/>
    <property type="match status" value="1"/>
</dbReference>
<evidence type="ECO:0000256" key="9">
    <source>
        <dbReference type="ARBA" id="ARBA00023125"/>
    </source>
</evidence>
<protein>
    <recommendedName>
        <fullName evidence="13">Retinoblastoma-associated protein</fullName>
    </recommendedName>
    <alternativeName>
        <fullName evidence="14">pRb</fullName>
    </alternativeName>
</protein>
<evidence type="ECO:0000259" key="16">
    <source>
        <dbReference type="SMART" id="SM00385"/>
    </source>
</evidence>
<feature type="non-terminal residue" evidence="20">
    <location>
        <position position="1"/>
    </location>
</feature>
<evidence type="ECO:0000256" key="3">
    <source>
        <dbReference type="ARBA" id="ARBA00009475"/>
    </source>
</evidence>
<organism evidence="20 21">
    <name type="scientific">Nothocercus nigrocapillus</name>
    <dbReference type="NCBI Taxonomy" id="1977171"/>
    <lineage>
        <taxon>Eukaryota</taxon>
        <taxon>Metazoa</taxon>
        <taxon>Chordata</taxon>
        <taxon>Craniata</taxon>
        <taxon>Vertebrata</taxon>
        <taxon>Euteleostomi</taxon>
        <taxon>Archelosauria</taxon>
        <taxon>Archosauria</taxon>
        <taxon>Dinosauria</taxon>
        <taxon>Saurischia</taxon>
        <taxon>Theropoda</taxon>
        <taxon>Coelurosauria</taxon>
        <taxon>Aves</taxon>
        <taxon>Palaeognathae</taxon>
        <taxon>Tinamiformes</taxon>
        <taxon>Tinamidae</taxon>
        <taxon>Nothocercus</taxon>
    </lineage>
</organism>
<dbReference type="SMART" id="SM01367">
    <property type="entry name" value="DUF3452"/>
    <property type="match status" value="1"/>
</dbReference>
<dbReference type="CDD" id="cd20599">
    <property type="entry name" value="CYCLIN_RB"/>
    <property type="match status" value="1"/>
</dbReference>
<comment type="similarity">
    <text evidence="3">Belongs to the retinoblastoma protein (RB) family.</text>
</comment>
<dbReference type="InterPro" id="IPR015030">
    <property type="entry name" value="RB_C"/>
</dbReference>
<gene>
    <name evidence="20" type="primary">Rb1</name>
    <name evidence="20" type="ORF">NOTNIG_R07967</name>
</gene>
<evidence type="ECO:0000259" key="17">
    <source>
        <dbReference type="SMART" id="SM01367"/>
    </source>
</evidence>
<evidence type="ECO:0000256" key="8">
    <source>
        <dbReference type="ARBA" id="ARBA00023015"/>
    </source>
</evidence>
<dbReference type="GO" id="GO:2000134">
    <property type="term" value="P:negative regulation of G1/S transition of mitotic cell cycle"/>
    <property type="evidence" value="ECO:0007669"/>
    <property type="project" value="TreeGrafter"/>
</dbReference>
<keyword evidence="5" id="KW-0678">Repressor</keyword>
<feature type="compositionally biased region" description="Low complexity" evidence="15">
    <location>
        <begin position="543"/>
        <end position="555"/>
    </location>
</feature>
<evidence type="ECO:0000313" key="21">
    <source>
        <dbReference type="Proteomes" id="UP000661971"/>
    </source>
</evidence>
<dbReference type="InterPro" id="IPR024599">
    <property type="entry name" value="RB_N"/>
</dbReference>
<dbReference type="GO" id="GO:0048667">
    <property type="term" value="P:cell morphogenesis involved in neuron differentiation"/>
    <property type="evidence" value="ECO:0007669"/>
    <property type="project" value="TreeGrafter"/>
</dbReference>
<keyword evidence="4" id="KW-0963">Cytoplasm</keyword>
<dbReference type="Pfam" id="PF08934">
    <property type="entry name" value="Rb_C"/>
    <property type="match status" value="1"/>
</dbReference>
<dbReference type="FunFam" id="1.10.472.10:FF:000033">
    <property type="entry name" value="retinoblastoma-associated protein isoform X1"/>
    <property type="match status" value="1"/>
</dbReference>
<dbReference type="Proteomes" id="UP000661971">
    <property type="component" value="Unassembled WGS sequence"/>
</dbReference>
<dbReference type="Gene3D" id="1.10.472.10">
    <property type="entry name" value="Cyclin-like"/>
    <property type="match status" value="2"/>
</dbReference>
<evidence type="ECO:0000256" key="6">
    <source>
        <dbReference type="ARBA" id="ARBA00022553"/>
    </source>
</evidence>
<feature type="domain" description="Retinoblastoma-associated protein N-terminal" evidence="17">
    <location>
        <begin position="8"/>
        <end position="145"/>
    </location>
</feature>
<evidence type="ECO:0000256" key="15">
    <source>
        <dbReference type="SAM" id="MobiDB-lite"/>
    </source>
</evidence>
<evidence type="ECO:0000259" key="19">
    <source>
        <dbReference type="SMART" id="SM01369"/>
    </source>
</evidence>
<dbReference type="GO" id="GO:0006357">
    <property type="term" value="P:regulation of transcription by RNA polymerase II"/>
    <property type="evidence" value="ECO:0007669"/>
    <property type="project" value="InterPro"/>
</dbReference>
<dbReference type="Pfam" id="PF11934">
    <property type="entry name" value="DUF3452"/>
    <property type="match status" value="1"/>
</dbReference>
<dbReference type="EMBL" id="WBNA01000073">
    <property type="protein sequence ID" value="NXD09872.1"/>
    <property type="molecule type" value="Genomic_DNA"/>
</dbReference>
<dbReference type="InterPro" id="IPR036915">
    <property type="entry name" value="Cyclin-like_sf"/>
</dbReference>
<feature type="domain" description="Retinoblastoma-associated protein C-terminal" evidence="19">
    <location>
        <begin position="693"/>
        <end position="853"/>
    </location>
</feature>
<keyword evidence="6" id="KW-0597">Phosphoprotein</keyword>
<keyword evidence="7" id="KW-0156">Chromatin regulator</keyword>
<evidence type="ECO:0000256" key="11">
    <source>
        <dbReference type="ARBA" id="ARBA00023242"/>
    </source>
</evidence>
<reference evidence="21" key="1">
    <citation type="submission" date="2023-07" db="EMBL/GenBank/DDBJ databases">
        <title>Bird 10,000 Genomes (B10K) Project - Family phase.</title>
        <authorList>
            <person name="Zhang G."/>
        </authorList>
    </citation>
    <scope>NUCLEOTIDE SEQUENCE [LARGE SCALE GENOMIC DNA]</scope>
</reference>
<dbReference type="GO" id="GO:0035189">
    <property type="term" value="C:Rb-E2F complex"/>
    <property type="evidence" value="ECO:0007669"/>
    <property type="project" value="TreeGrafter"/>
</dbReference>
<feature type="compositionally biased region" description="Polar residues" evidence="15">
    <location>
        <begin position="557"/>
        <end position="567"/>
    </location>
</feature>
<dbReference type="InterPro" id="IPR002719">
    <property type="entry name" value="RB_B"/>
</dbReference>
<feature type="non-terminal residue" evidence="20">
    <location>
        <position position="854"/>
    </location>
</feature>
<feature type="domain" description="Cyclin-like" evidence="16">
    <location>
        <begin position="585"/>
        <end position="686"/>
    </location>
</feature>
<dbReference type="GO" id="GO:0031175">
    <property type="term" value="P:neuron projection development"/>
    <property type="evidence" value="ECO:0007669"/>
    <property type="project" value="TreeGrafter"/>
</dbReference>
<dbReference type="Pfam" id="PF01857">
    <property type="entry name" value="RB_B"/>
    <property type="match status" value="1"/>
</dbReference>
<dbReference type="Gene3D" id="6.10.250.530">
    <property type="match status" value="1"/>
</dbReference>
<keyword evidence="12" id="KW-0131">Cell cycle</keyword>
<dbReference type="Gene3D" id="6.10.140.1380">
    <property type="match status" value="1"/>
</dbReference>
<dbReference type="FunFam" id="1.10.472.10:FF:000039">
    <property type="entry name" value="RB transcriptional corepressor 1"/>
    <property type="match status" value="1"/>
</dbReference>
<evidence type="ECO:0000259" key="18">
    <source>
        <dbReference type="SMART" id="SM01368"/>
    </source>
</evidence>
<dbReference type="PANTHER" id="PTHR13742:SF36">
    <property type="entry name" value="RETINOBLASTOMA-ASSOCIATED PROTEIN"/>
    <property type="match status" value="1"/>
</dbReference>
<dbReference type="GO" id="GO:0000977">
    <property type="term" value="F:RNA polymerase II transcription regulatory region sequence-specific DNA binding"/>
    <property type="evidence" value="ECO:0007669"/>
    <property type="project" value="TreeGrafter"/>
</dbReference>
<dbReference type="PANTHER" id="PTHR13742">
    <property type="entry name" value="RETINOBLASTOMA-ASSOCIATED PROTEIN RB -RELATED"/>
    <property type="match status" value="1"/>
</dbReference>
<evidence type="ECO:0000256" key="5">
    <source>
        <dbReference type="ARBA" id="ARBA00022491"/>
    </source>
</evidence>
<feature type="domain" description="Retinoblastoma-associated protein A-box" evidence="18">
    <location>
        <begin position="291"/>
        <end position="498"/>
    </location>
</feature>
<dbReference type="SMART" id="SM01369">
    <property type="entry name" value="Rb_C"/>
    <property type="match status" value="1"/>
</dbReference>
<dbReference type="SUPFAM" id="SSF47954">
    <property type="entry name" value="Cyclin-like"/>
    <property type="match status" value="2"/>
</dbReference>
<comment type="caution">
    <text evidence="20">The sequence shown here is derived from an EMBL/GenBank/DDBJ whole genome shotgun (WGS) entry which is preliminary data.</text>
</comment>
<feature type="compositionally biased region" description="Polar residues" evidence="15">
    <location>
        <begin position="843"/>
        <end position="854"/>
    </location>
</feature>
<feature type="region of interest" description="Disordered" evidence="15">
    <location>
        <begin position="538"/>
        <end position="567"/>
    </location>
</feature>
<keyword evidence="10" id="KW-0804">Transcription</keyword>
<evidence type="ECO:0000313" key="20">
    <source>
        <dbReference type="EMBL" id="NXD09872.1"/>
    </source>
</evidence>
<name>A0A851T3B0_9AVES</name>
<comment type="subcellular location">
    <subcellularLocation>
        <location evidence="2">Cytoplasm</location>
    </subcellularLocation>
    <subcellularLocation>
        <location evidence="1">Nucleus</location>
    </subcellularLocation>
</comment>
<accession>A0A851T3B0</accession>
<sequence length="854" mass="97598">AYNKKKKETWGVCIFIASIDLDEITFTFTELLKSVSISVSMFFQFLKEVDVNMDTVSTKVDSTVSRLKKKYDVLLALYHKFERTCGLIYVDQPSSEVPAELSSVLVLKNYWITFLLAKGKVLQMEDDLVISFQLLLCVLDYFIKLSPPAMLKEPYRSAVSTVTVNGSARTPRRGQNRTARASKQIDTDTKVIEVLCKEHDCNLDEVKNVYFTSFIPFLNSLSIVASNGLPEVEVISKQYEELYLKNKDIDARLFLDHDETLQSDLITCSQLERTPRKNSPEEELNTVLPQTPVRAAMNTIQQLMMILNSATDKPSDILISYFNNCTVNPKESILRRVESLGHIFKKKFAEAVGQGCAEIGLQVTSIFRYKLGVRLYYRVMESMLKSEEERLSVHNFSKLLNDNIFHTSLLACAVEVVMATYGRNASQNDGANTETDLSFPWILNVFDLKAFDFYKVIESFIKAEPSLTRDMIKHLERCEHRIMESLAWQSDSPLFDLIKQSKEREGQADQPEPASTLNLPLQHNHTAADLYLSPVRSPKKKASAPAPNATSPPDAQGTATSQTQKPQKSTSLSLFYKKVYRLAYLRLHTLFYRLLSEHPDLEPLIWTLFQHTLQNEYELMRDRHLDQIMMCSMYAICKVKNVDLRFKMIVSAYKELPNTNQETFKRVLIREEQYDSIIVFYNLVFMQKLKTNILQYASNRPPTLSPIPHIPRSPYQFSNSPRRVPAGNNIYISPLKSPYKFSDGFQSPTKMTPRSRILVSIGESFGTSEKFQKINQMVCSSDGQLKRSAEVSAAPKPLKRLRFDIEGQDEADGSKHLPQESKFQQKLAEMTSTRTRMQKQKLNDGNDTSASEEK</sequence>
<feature type="region of interest" description="Disordered" evidence="15">
    <location>
        <begin position="808"/>
        <end position="854"/>
    </location>
</feature>
<dbReference type="Pfam" id="PF01858">
    <property type="entry name" value="RB_A"/>
    <property type="match status" value="1"/>
</dbReference>
<evidence type="ECO:0000256" key="13">
    <source>
        <dbReference type="ARBA" id="ARBA00070939"/>
    </source>
</evidence>
<dbReference type="AlphaFoldDB" id="A0A851T3B0"/>
<dbReference type="FunFam" id="1.10.472.140:FF:000002">
    <property type="entry name" value="RB transcriptional corepressor 1"/>
    <property type="match status" value="1"/>
</dbReference>
<dbReference type="Gene3D" id="1.10.472.140">
    <property type="match status" value="1"/>
</dbReference>
<evidence type="ECO:0000256" key="7">
    <source>
        <dbReference type="ARBA" id="ARBA00022853"/>
    </source>
</evidence>
<evidence type="ECO:0000256" key="1">
    <source>
        <dbReference type="ARBA" id="ARBA00004123"/>
    </source>
</evidence>
<dbReference type="GO" id="GO:0005737">
    <property type="term" value="C:cytoplasm"/>
    <property type="evidence" value="ECO:0007669"/>
    <property type="project" value="UniProtKB-SubCell"/>
</dbReference>
<dbReference type="InterPro" id="IPR013763">
    <property type="entry name" value="Cyclin-like_dom"/>
</dbReference>
<keyword evidence="9" id="KW-0238">DNA-binding</keyword>
<evidence type="ECO:0000256" key="12">
    <source>
        <dbReference type="ARBA" id="ARBA00023306"/>
    </source>
</evidence>
<evidence type="ECO:0000256" key="2">
    <source>
        <dbReference type="ARBA" id="ARBA00004496"/>
    </source>
</evidence>
<evidence type="ECO:0000256" key="14">
    <source>
        <dbReference type="ARBA" id="ARBA00081114"/>
    </source>
</evidence>
<dbReference type="SMART" id="SM00385">
    <property type="entry name" value="CYCLIN"/>
    <property type="match status" value="1"/>
</dbReference>
<evidence type="ECO:0000256" key="4">
    <source>
        <dbReference type="ARBA" id="ARBA00022490"/>
    </source>
</evidence>
<dbReference type="InterPro" id="IPR002720">
    <property type="entry name" value="RB_A"/>
</dbReference>
<dbReference type="GO" id="GO:0006325">
    <property type="term" value="P:chromatin organization"/>
    <property type="evidence" value="ECO:0007669"/>
    <property type="project" value="UniProtKB-KW"/>
</dbReference>
<dbReference type="GO" id="GO:0000785">
    <property type="term" value="C:chromatin"/>
    <property type="evidence" value="ECO:0007669"/>
    <property type="project" value="TreeGrafter"/>
</dbReference>
<proteinExistence type="inferred from homology"/>
<evidence type="ECO:0000256" key="10">
    <source>
        <dbReference type="ARBA" id="ARBA00023163"/>
    </source>
</evidence>
<keyword evidence="21" id="KW-1185">Reference proteome</keyword>
<keyword evidence="11" id="KW-0539">Nucleus</keyword>
<keyword evidence="8" id="KW-0805">Transcription regulation</keyword>